<dbReference type="Pfam" id="PF11141">
    <property type="entry name" value="DUF2914"/>
    <property type="match status" value="1"/>
</dbReference>
<organism evidence="2">
    <name type="scientific">hydrothermal vent metagenome</name>
    <dbReference type="NCBI Taxonomy" id="652676"/>
    <lineage>
        <taxon>unclassified sequences</taxon>
        <taxon>metagenomes</taxon>
        <taxon>ecological metagenomes</taxon>
    </lineage>
</organism>
<gene>
    <name evidence="2" type="ORF">MNBD_GAMMA25-1214</name>
</gene>
<dbReference type="EMBL" id="UOFY01000001">
    <property type="protein sequence ID" value="VAX05395.1"/>
    <property type="molecule type" value="Genomic_DNA"/>
</dbReference>
<evidence type="ECO:0000259" key="1">
    <source>
        <dbReference type="Pfam" id="PF11141"/>
    </source>
</evidence>
<evidence type="ECO:0000313" key="2">
    <source>
        <dbReference type="EMBL" id="VAX05395.1"/>
    </source>
</evidence>
<dbReference type="InterPro" id="IPR022606">
    <property type="entry name" value="DUF2914"/>
</dbReference>
<accession>A0A3B1BGN6</accession>
<protein>
    <recommendedName>
        <fullName evidence="1">DUF2914 domain-containing protein</fullName>
    </recommendedName>
</protein>
<reference evidence="2" key="1">
    <citation type="submission" date="2018-06" db="EMBL/GenBank/DDBJ databases">
        <authorList>
            <person name="Zhirakovskaya E."/>
        </authorList>
    </citation>
    <scope>NUCLEOTIDE SEQUENCE</scope>
</reference>
<feature type="domain" description="DUF2914" evidence="1">
    <location>
        <begin position="77"/>
        <end position="133"/>
    </location>
</feature>
<dbReference type="AlphaFoldDB" id="A0A3B1BGN6"/>
<sequence>MQNSLYHNSITQKLLLLLFSLCLVDMAVAASKGSIARSQFTTAIEDREPVDKVAVITNDITTVYYFADVRHMEGGVVTHNWIYNGQLISKKSFTVKGPRWRVYSQKELDPSMTGKWTVIVRDGQGWPLTAAVFYYVDSTSGEKNIILPLME</sequence>
<proteinExistence type="predicted"/>
<name>A0A3B1BGN6_9ZZZZ</name>